<dbReference type="EMBL" id="UGVL01000001">
    <property type="protein sequence ID" value="SUE33371.1"/>
    <property type="molecule type" value="Genomic_DNA"/>
</dbReference>
<reference evidence="5 6" key="1">
    <citation type="submission" date="2018-06" db="EMBL/GenBank/DDBJ databases">
        <authorList>
            <consortium name="Pathogen Informatics"/>
            <person name="Doyle S."/>
        </authorList>
    </citation>
    <scope>NUCLEOTIDE SEQUENCE [LARGE SCALE GENOMIC DNA]</scope>
    <source>
        <strain evidence="5 6">NCTC11190</strain>
    </source>
</reference>
<dbReference type="PANTHER" id="PTHR22901">
    <property type="entry name" value="SIALATE O-ACETYLESTERASE"/>
    <property type="match status" value="1"/>
</dbReference>
<evidence type="ECO:0000313" key="6">
    <source>
        <dbReference type="Proteomes" id="UP000255233"/>
    </source>
</evidence>
<dbReference type="GO" id="GO:0001681">
    <property type="term" value="F:sialate O-acetylesterase activity"/>
    <property type="evidence" value="ECO:0007669"/>
    <property type="project" value="InterPro"/>
</dbReference>
<proteinExistence type="predicted"/>
<dbReference type="PANTHER" id="PTHR22901:SF0">
    <property type="entry name" value="SIALATE O-ACETYLESTERASE"/>
    <property type="match status" value="1"/>
</dbReference>
<dbReference type="RefSeq" id="WP_027290632.1">
    <property type="nucleotide sequence ID" value="NZ_UGVL01000001.1"/>
</dbReference>
<dbReference type="STRING" id="880526.GCA_000427365_00868"/>
<dbReference type="OrthoDB" id="9816001at2"/>
<feature type="domain" description="Sialate O-acetylesterase" evidence="3">
    <location>
        <begin position="492"/>
        <end position="614"/>
    </location>
</feature>
<dbReference type="Proteomes" id="UP000255233">
    <property type="component" value="Unassembled WGS sequence"/>
</dbReference>
<dbReference type="AlphaFoldDB" id="A0A379MNZ6"/>
<keyword evidence="2" id="KW-0732">Signal</keyword>
<evidence type="ECO:0000259" key="4">
    <source>
        <dbReference type="Pfam" id="PF13472"/>
    </source>
</evidence>
<evidence type="ECO:0000256" key="2">
    <source>
        <dbReference type="SAM" id="SignalP"/>
    </source>
</evidence>
<dbReference type="SUPFAM" id="SSF52266">
    <property type="entry name" value="SGNH hydrolase"/>
    <property type="match status" value="2"/>
</dbReference>
<accession>A0A379MNZ6</accession>
<feature type="signal peptide" evidence="2">
    <location>
        <begin position="1"/>
        <end position="19"/>
    </location>
</feature>
<dbReference type="Pfam" id="PF03629">
    <property type="entry name" value="SASA"/>
    <property type="match status" value="1"/>
</dbReference>
<protein>
    <submittedName>
        <fullName evidence="5">Domain of uncharacterized function (DUF303)</fullName>
    </submittedName>
</protein>
<feature type="chain" id="PRO_5016988126" evidence="2">
    <location>
        <begin position="20"/>
        <end position="741"/>
    </location>
</feature>
<evidence type="ECO:0000259" key="3">
    <source>
        <dbReference type="Pfam" id="PF03629"/>
    </source>
</evidence>
<keyword evidence="1" id="KW-0378">Hydrolase</keyword>
<name>A0A379MNZ6_9BACT</name>
<evidence type="ECO:0000313" key="5">
    <source>
        <dbReference type="EMBL" id="SUE33371.1"/>
    </source>
</evidence>
<dbReference type="Pfam" id="PF13472">
    <property type="entry name" value="Lipase_GDSL_2"/>
    <property type="match status" value="1"/>
</dbReference>
<dbReference type="Gene3D" id="3.40.50.1110">
    <property type="entry name" value="SGNH hydrolase"/>
    <property type="match status" value="2"/>
</dbReference>
<dbReference type="InterPro" id="IPR013830">
    <property type="entry name" value="SGNH_hydro"/>
</dbReference>
<keyword evidence="6" id="KW-1185">Reference proteome</keyword>
<gene>
    <name evidence="5" type="ORF">NCTC11190_00578</name>
</gene>
<sequence>MKKLLFLLCAAIAMPAAWSAREPETKPTPVRVACVGNSITYGLLVEDREKNCYPAVLGRLLGDGYDVRNFGHSGATLLNKGHNPYTKTKEYAEAVAFRPDIAVIHLGINDTDPRNWPNYRDEFIPDYAALIESFRRANPSVEIYVCRMTPIAHRHRRFKAGTRDWHHQIQDAIERVAQSQRTGLIDLESVLKDRPELLPDAVHPNAEGARLLAERIYSAITGDYGKLRMSPVYTDNMVLQRGHMTRIGGVANAGRTVRVTLSNGAAKVLKSRRMKTGTIYAQDTATAGADGRWEVHLPLEQALLSAVLTVSTQDTIATYRNVAVGEVWMASGQSNMSWPVVSSAERREAKPNANIRLFRANPTFADERGKLDSTELARLNRLDYIRNPQGWVPGSDTAAMESFSAVAWFFGQMLADSLGPEVPVGLIETSLGGAPAEAFVARRVLEDDPVLVDVLYDWRNNEMAQDWVRSVINGNLDGVRNPLQRHFFEPAYLYESRIAPLAAGYDIEGVIWYQGESNAHNAELHERIFPAVVRSFREAFDRNFPGLKLPFYFVQLSSLNRPSWPCFRDSQRRLERKLYGWDNVGMVVSSDWGDSTDVHPRHKKPVGERLALQALNKEYSYEYKFKIPDAKSPRVVEGSGTQYRDTVTLDFDQPLATSDGKAVRGFEIEGRDGLFHPATAVIKGTQVIITASDTLRQGVDEQPPRIRYGWQPFMRANLCGAGPHKLPVSTFEDRVGGLRLQ</sequence>
<dbReference type="InterPro" id="IPR039329">
    <property type="entry name" value="SIAE"/>
</dbReference>
<dbReference type="GO" id="GO:0005975">
    <property type="term" value="P:carbohydrate metabolic process"/>
    <property type="evidence" value="ECO:0007669"/>
    <property type="project" value="TreeGrafter"/>
</dbReference>
<organism evidence="5 6">
    <name type="scientific">Rikenella microfusus</name>
    <dbReference type="NCBI Taxonomy" id="28139"/>
    <lineage>
        <taxon>Bacteria</taxon>
        <taxon>Pseudomonadati</taxon>
        <taxon>Bacteroidota</taxon>
        <taxon>Bacteroidia</taxon>
        <taxon>Bacteroidales</taxon>
        <taxon>Rikenellaceae</taxon>
        <taxon>Rikenella</taxon>
    </lineage>
</organism>
<feature type="domain" description="SGNH hydrolase-type esterase" evidence="4">
    <location>
        <begin position="34"/>
        <end position="211"/>
    </location>
</feature>
<dbReference type="InterPro" id="IPR005181">
    <property type="entry name" value="SASA"/>
</dbReference>
<dbReference type="InterPro" id="IPR036514">
    <property type="entry name" value="SGNH_hydro_sf"/>
</dbReference>
<evidence type="ECO:0000256" key="1">
    <source>
        <dbReference type="ARBA" id="ARBA00022801"/>
    </source>
</evidence>